<proteinExistence type="predicted"/>
<evidence type="ECO:0000313" key="2">
    <source>
        <dbReference type="Proteomes" id="UP000798662"/>
    </source>
</evidence>
<organism evidence="1 2">
    <name type="scientific">Pyropia yezoensis</name>
    <name type="common">Susabi-nori</name>
    <name type="synonym">Porphyra yezoensis</name>
    <dbReference type="NCBI Taxonomy" id="2788"/>
    <lineage>
        <taxon>Eukaryota</taxon>
        <taxon>Rhodophyta</taxon>
        <taxon>Bangiophyceae</taxon>
        <taxon>Bangiales</taxon>
        <taxon>Bangiaceae</taxon>
        <taxon>Pyropia</taxon>
    </lineage>
</organism>
<gene>
    <name evidence="1" type="ORF">I4F81_010713</name>
</gene>
<dbReference type="Proteomes" id="UP000798662">
    <property type="component" value="Chromosome 3"/>
</dbReference>
<evidence type="ECO:0000313" key="1">
    <source>
        <dbReference type="EMBL" id="KAK1868219.1"/>
    </source>
</evidence>
<reference evidence="1" key="1">
    <citation type="submission" date="2019-11" db="EMBL/GenBank/DDBJ databases">
        <title>Nori genome reveals adaptations in red seaweeds to the harsh intertidal environment.</title>
        <authorList>
            <person name="Wang D."/>
            <person name="Mao Y."/>
        </authorList>
    </citation>
    <scope>NUCLEOTIDE SEQUENCE</scope>
    <source>
        <tissue evidence="1">Gametophyte</tissue>
    </source>
</reference>
<comment type="caution">
    <text evidence="1">The sequence shown here is derived from an EMBL/GenBank/DDBJ whole genome shotgun (WGS) entry which is preliminary data.</text>
</comment>
<sequence>MGAPTVPATWSPPPDAAATTRLGAFLRLVEARHGVSFGGRFAALHAWSVAAADDFWAAVWDFVGFAAVAATPYTAVWVAHPAGTTPALPPLVARTWFHGATINVAAYLLRHGADGSPLAATPALAWASESPYAPSGVLSHRDLRARVVAVAAGLRARGVAPGDVVGGVVASTVDTVVVALAAAAVGAVWAAVGTDAAGVTAVVDRLGQLCPSVLVVSATTVYRGRVRGCLGGVAPLLGRLGDRLHTVLVLPDAVGGDGTENEGVFLALPGDRNYDGDGSRPTVDGGVRGGGGGGGALRRAVLTMAELSVLASPAAVAAFAFTPLPFSAPVLVLFSSGTTGAPKGLIQGAGVFLNHAKEHVLHCDLTPASVLFFYSSPGWMMWNWATSALATGATVVLYDGSALPPGGPTRLWEVAAATGVTHFGASARYYSALEAAGVSPTDAWPPPGGGGGDGGGSGKPFPALLTVLATGSPSSPANFHYIARTLPGVAYASISGGSDINGCWCLGCPLLPVHPPELQCAALGADVVVLADDGVTRLPAGVTGELACANGVPNMPLAFWGDDPAASRYTAAYFAADRGGPWRHGDFAERTPAGGWRIHGRSDATLNPGGVRLGTADLYRVIEADADVADAIAVAQAWAGDVRVVLWVALSRGGEAAEAARWAAAAAAAGLPAPATPAGALAAAAAAVAAWVGGPLGGAAPALAPARFAPPTTSRAQRPPWWVSPVLQARLRAALRSSLSPRHVPALLLRVSAVPVTVNGKKVEVAVKRAVDGRAKGSAGIAPGAGAGAGAAIANAEVLEEMLRCPLLWASTGAAPSRGPGGGRLRSRL</sequence>
<accession>A0ACC3CD70</accession>
<protein>
    <submittedName>
        <fullName evidence="1">Uncharacterized protein</fullName>
    </submittedName>
</protein>
<dbReference type="EMBL" id="CM020620">
    <property type="protein sequence ID" value="KAK1868219.1"/>
    <property type="molecule type" value="Genomic_DNA"/>
</dbReference>
<name>A0ACC3CD70_PYRYE</name>
<keyword evidence="2" id="KW-1185">Reference proteome</keyword>